<evidence type="ECO:0000256" key="4">
    <source>
        <dbReference type="ARBA" id="ARBA00022692"/>
    </source>
</evidence>
<dbReference type="FunFam" id="3.40.50.2300:FF:000398">
    <property type="entry name" value="Glutamate receptor"/>
    <property type="match status" value="1"/>
</dbReference>
<evidence type="ECO:0000259" key="16">
    <source>
        <dbReference type="SMART" id="SM00079"/>
    </source>
</evidence>
<sequence>MIMGKHPGTSSSSLFVPLFCFLVSSVVGQQQGSLHVVAAAQEGAPVPVPVRVGVILNWASPVSRRRRTGIEMAVEDYYAAHPGSPAKVELHFRDSSGDVVGAASAAVDLIKNAQVQAIIGPQTSSEAEFVAHLGSRAHVPVLSYSATSPSLSPSQTPFFIRTAANDSLQALPLAAFLAAFGWRAVAVVHEDSPYGAGILPALADALVSASGGSGSAAAITHRAALPVDAGNDRLDAVLRALASAPTRVVIVHARYALAARLFARAWEAGMVSEGYVWVATDGVGSFVDSLSQEDLEAMQGVVSVRPQVKRTREVRNFAARFRARFRHDNPDLDDEHVVHDESTVMRLWSYDTAWAIAAAADEAVGSSAFQPTPPQPDLDWVGVSATGARLLKALVDTRFDGMAGKFKLVDGQLQVAAYEVVNVVGRGTRTVGLWMPPESSSGSKLLKLKHILWPGDTLSTPKGWTPASHNGMPVLRVAVPVKRGFKQFVGVDPKNSSRITGYCIDVFDEVMRSLAYPVAYRYVPFPDSSDSYDKLVDLVRREEADVVVGDVTITASRMDNGVDYTMPFTESGWAMVVAVREDAGSACMWVFLQPLTTSLWLASFAFFCFTGFVVWVLEHRVNDKFRGTPTQQFGLIFYFAFSTLVFSHREAGEQPVQVGGDRMGVRGANPDIELHGEPDINADGPKTPADGDGREGAAEAGALHRVPGGHLHRALAQEDGLRRAEDEEVQHGGAVRRGAVQGVGERRGGRRVRRDPLPEALPVAVLRRVHDGGARVQDGRVRVRVPEGLAHGGGRVEGDTEAGRGGQDGADREGVVWGAGRRCLPGQQQQCRRCRLL</sequence>
<evidence type="ECO:0000256" key="6">
    <source>
        <dbReference type="ARBA" id="ARBA00023065"/>
    </source>
</evidence>
<dbReference type="OrthoDB" id="5984008at2759"/>
<evidence type="ECO:0000256" key="8">
    <source>
        <dbReference type="ARBA" id="ARBA00023170"/>
    </source>
</evidence>
<feature type="transmembrane region" description="Helical" evidence="14">
    <location>
        <begin position="598"/>
        <end position="617"/>
    </location>
</feature>
<feature type="region of interest" description="Disordered" evidence="13">
    <location>
        <begin position="789"/>
        <end position="811"/>
    </location>
</feature>
<dbReference type="Gene3D" id="3.40.50.2300">
    <property type="match status" value="3"/>
</dbReference>
<evidence type="ECO:0000256" key="5">
    <source>
        <dbReference type="ARBA" id="ARBA00022989"/>
    </source>
</evidence>
<keyword evidence="8" id="KW-0675">Receptor</keyword>
<dbReference type="SUPFAM" id="SSF53850">
    <property type="entry name" value="Periplasmic binding protein-like II"/>
    <property type="match status" value="1"/>
</dbReference>
<keyword evidence="6" id="KW-0406">Ion transport</keyword>
<feature type="compositionally biased region" description="Low complexity" evidence="13">
    <location>
        <begin position="732"/>
        <end position="743"/>
    </location>
</feature>
<feature type="region of interest" description="Disordered" evidence="13">
    <location>
        <begin position="720"/>
        <end position="755"/>
    </location>
</feature>
<proteinExistence type="predicted"/>
<evidence type="ECO:0000256" key="3">
    <source>
        <dbReference type="ARBA" id="ARBA00022448"/>
    </source>
</evidence>
<keyword evidence="15" id="KW-0732">Signal</keyword>
<feature type="signal peptide" evidence="15">
    <location>
        <begin position="1"/>
        <end position="28"/>
    </location>
</feature>
<keyword evidence="5 14" id="KW-1133">Transmembrane helix</keyword>
<dbReference type="GO" id="GO:0004930">
    <property type="term" value="F:G protein-coupled receptor activity"/>
    <property type="evidence" value="ECO:0007669"/>
    <property type="project" value="InterPro"/>
</dbReference>
<feature type="chain" id="PRO_5043158657" description="Ionotropic glutamate receptor C-terminal domain-containing protein" evidence="15">
    <location>
        <begin position="29"/>
        <end position="837"/>
    </location>
</feature>
<accession>A0A2K2D4N4</accession>
<comment type="subunit">
    <text evidence="2">May form heteromers.</text>
</comment>
<keyword evidence="3" id="KW-0813">Transport</keyword>
<name>A0A2K2D4N4_BRADI</name>
<dbReference type="PRINTS" id="PR00248">
    <property type="entry name" value="GPCRMGR"/>
</dbReference>
<organism evidence="17">
    <name type="scientific">Brachypodium distachyon</name>
    <name type="common">Purple false brome</name>
    <name type="synonym">Trachynia distachya</name>
    <dbReference type="NCBI Taxonomy" id="15368"/>
    <lineage>
        <taxon>Eukaryota</taxon>
        <taxon>Viridiplantae</taxon>
        <taxon>Streptophyta</taxon>
        <taxon>Embryophyta</taxon>
        <taxon>Tracheophyta</taxon>
        <taxon>Spermatophyta</taxon>
        <taxon>Magnoliopsida</taxon>
        <taxon>Liliopsida</taxon>
        <taxon>Poales</taxon>
        <taxon>Poaceae</taxon>
        <taxon>BOP clade</taxon>
        <taxon>Pooideae</taxon>
        <taxon>Stipodae</taxon>
        <taxon>Brachypodieae</taxon>
        <taxon>Brachypodium</taxon>
    </lineage>
</organism>
<dbReference type="GO" id="GO:0015276">
    <property type="term" value="F:ligand-gated monoatomic ion channel activity"/>
    <property type="evidence" value="ECO:0007669"/>
    <property type="project" value="InterPro"/>
</dbReference>
<evidence type="ECO:0000313" key="18">
    <source>
        <dbReference type="EnsemblPlants" id="PNT69242"/>
    </source>
</evidence>
<dbReference type="InterPro" id="IPR015683">
    <property type="entry name" value="Ionotropic_Glu_rcpt"/>
</dbReference>
<evidence type="ECO:0000256" key="9">
    <source>
        <dbReference type="ARBA" id="ARBA00023180"/>
    </source>
</evidence>
<dbReference type="InterPro" id="IPR001320">
    <property type="entry name" value="Iontro_rcpt_C"/>
</dbReference>
<feature type="region of interest" description="Disordered" evidence="13">
    <location>
        <begin position="669"/>
        <end position="696"/>
    </location>
</feature>
<comment type="function">
    <text evidence="12">Glutamate-gated receptor that probably acts as a non-selective cation channel. May be involved in light-signal transduction and calcium homeostasis via the regulation of calcium influx into cells.</text>
</comment>
<keyword evidence="10" id="KW-1071">Ligand-gated ion channel</keyword>
<dbReference type="GO" id="GO:0016020">
    <property type="term" value="C:membrane"/>
    <property type="evidence" value="ECO:0007669"/>
    <property type="project" value="UniProtKB-SubCell"/>
</dbReference>
<dbReference type="Gene3D" id="1.10.287.70">
    <property type="match status" value="1"/>
</dbReference>
<dbReference type="FunFam" id="3.40.50.2300:FF:000188">
    <property type="entry name" value="Glutamate receptor"/>
    <property type="match status" value="1"/>
</dbReference>
<dbReference type="AlphaFoldDB" id="A0A2K2D4N4"/>
<evidence type="ECO:0000256" key="12">
    <source>
        <dbReference type="ARBA" id="ARBA00049638"/>
    </source>
</evidence>
<dbReference type="FunFam" id="3.40.190.10:FF:000054">
    <property type="entry name" value="Glutamate receptor"/>
    <property type="match status" value="1"/>
</dbReference>
<protein>
    <recommendedName>
        <fullName evidence="16">Ionotropic glutamate receptor C-terminal domain-containing protein</fullName>
    </recommendedName>
</protein>
<evidence type="ECO:0000256" key="11">
    <source>
        <dbReference type="ARBA" id="ARBA00023303"/>
    </source>
</evidence>
<evidence type="ECO:0000256" key="10">
    <source>
        <dbReference type="ARBA" id="ARBA00023286"/>
    </source>
</evidence>
<dbReference type="InterPro" id="IPR000337">
    <property type="entry name" value="GPCR_3"/>
</dbReference>
<keyword evidence="9" id="KW-0325">Glycoprotein</keyword>
<dbReference type="EMBL" id="CM000882">
    <property type="protein sequence ID" value="PNT69242.1"/>
    <property type="molecule type" value="Genomic_DNA"/>
</dbReference>
<comment type="subcellular location">
    <subcellularLocation>
        <location evidence="1">Membrane</location>
        <topology evidence="1">Multi-pass membrane protein</topology>
    </subcellularLocation>
</comment>
<dbReference type="Gramene" id="PNT69242">
    <property type="protein sequence ID" value="PNT69242"/>
    <property type="gene ID" value="BRADI_3g51890v3"/>
</dbReference>
<reference evidence="17 18" key="1">
    <citation type="journal article" date="2010" name="Nature">
        <title>Genome sequencing and analysis of the model grass Brachypodium distachyon.</title>
        <authorList>
            <consortium name="International Brachypodium Initiative"/>
        </authorList>
    </citation>
    <scope>NUCLEOTIDE SEQUENCE [LARGE SCALE GENOMIC DNA]</scope>
    <source>
        <strain evidence="17 18">Bd21</strain>
    </source>
</reference>
<dbReference type="PANTHER" id="PTHR34836:SF1">
    <property type="entry name" value="OS09G0428600 PROTEIN"/>
    <property type="match status" value="1"/>
</dbReference>
<dbReference type="Gene3D" id="3.40.190.10">
    <property type="entry name" value="Periplasmic binding protein-like II"/>
    <property type="match status" value="1"/>
</dbReference>
<dbReference type="SMART" id="SM00079">
    <property type="entry name" value="PBPe"/>
    <property type="match status" value="1"/>
</dbReference>
<evidence type="ECO:0000256" key="1">
    <source>
        <dbReference type="ARBA" id="ARBA00004141"/>
    </source>
</evidence>
<evidence type="ECO:0000256" key="2">
    <source>
        <dbReference type="ARBA" id="ARBA00011095"/>
    </source>
</evidence>
<reference evidence="18" key="3">
    <citation type="submission" date="2018-08" db="UniProtKB">
        <authorList>
            <consortium name="EnsemblPlants"/>
        </authorList>
    </citation>
    <scope>IDENTIFICATION</scope>
    <source>
        <strain evidence="18">cv. Bd21</strain>
    </source>
</reference>
<evidence type="ECO:0000313" key="19">
    <source>
        <dbReference type="Proteomes" id="UP000008810"/>
    </source>
</evidence>
<gene>
    <name evidence="18" type="primary">LOC100828908</name>
    <name evidence="17" type="ORF">BRADI_3g51890v3</name>
</gene>
<dbReference type="InterPro" id="IPR028082">
    <property type="entry name" value="Peripla_BP_I"/>
</dbReference>
<dbReference type="Pfam" id="PF10613">
    <property type="entry name" value="Lig_chan-Glu_bd"/>
    <property type="match status" value="1"/>
</dbReference>
<dbReference type="Pfam" id="PF01094">
    <property type="entry name" value="ANF_receptor"/>
    <property type="match status" value="1"/>
</dbReference>
<evidence type="ECO:0000313" key="17">
    <source>
        <dbReference type="EMBL" id="PNT69242.1"/>
    </source>
</evidence>
<evidence type="ECO:0000256" key="14">
    <source>
        <dbReference type="SAM" id="Phobius"/>
    </source>
</evidence>
<evidence type="ECO:0000256" key="15">
    <source>
        <dbReference type="SAM" id="SignalP"/>
    </source>
</evidence>
<dbReference type="SUPFAM" id="SSF53822">
    <property type="entry name" value="Periplasmic binding protein-like I"/>
    <property type="match status" value="1"/>
</dbReference>
<evidence type="ECO:0000256" key="13">
    <source>
        <dbReference type="SAM" id="MobiDB-lite"/>
    </source>
</evidence>
<dbReference type="InterPro" id="IPR019594">
    <property type="entry name" value="Glu/Gly-bd"/>
</dbReference>
<keyword evidence="7 14" id="KW-0472">Membrane</keyword>
<dbReference type="InterPro" id="IPR001828">
    <property type="entry name" value="ANF_lig-bd_rcpt"/>
</dbReference>
<keyword evidence="4 14" id="KW-0812">Transmembrane</keyword>
<reference evidence="17" key="2">
    <citation type="submission" date="2017-06" db="EMBL/GenBank/DDBJ databases">
        <title>WGS assembly of Brachypodium distachyon.</title>
        <authorList>
            <consortium name="The International Brachypodium Initiative"/>
            <person name="Lucas S."/>
            <person name="Harmon-Smith M."/>
            <person name="Lail K."/>
            <person name="Tice H."/>
            <person name="Grimwood J."/>
            <person name="Bruce D."/>
            <person name="Barry K."/>
            <person name="Shu S."/>
            <person name="Lindquist E."/>
            <person name="Wang M."/>
            <person name="Pitluck S."/>
            <person name="Vogel J.P."/>
            <person name="Garvin D.F."/>
            <person name="Mockler T.C."/>
            <person name="Schmutz J."/>
            <person name="Rokhsar D."/>
            <person name="Bevan M.W."/>
        </authorList>
    </citation>
    <scope>NUCLEOTIDE SEQUENCE</scope>
    <source>
        <strain evidence="17">Bd21</strain>
    </source>
</reference>
<dbReference type="PANTHER" id="PTHR34836">
    <property type="entry name" value="OS06G0188250 PROTEIN"/>
    <property type="match status" value="1"/>
</dbReference>
<evidence type="ECO:0000256" key="7">
    <source>
        <dbReference type="ARBA" id="ARBA00023136"/>
    </source>
</evidence>
<feature type="domain" description="Ionotropic glutamate receptor C-terminal" evidence="16">
    <location>
        <begin position="474"/>
        <end position="768"/>
    </location>
</feature>
<keyword evidence="11" id="KW-0407">Ion channel</keyword>
<keyword evidence="19" id="KW-1185">Reference proteome</keyword>
<dbReference type="EnsemblPlants" id="PNT69242">
    <property type="protein sequence ID" value="PNT69242"/>
    <property type="gene ID" value="BRADI_3g51890v3"/>
</dbReference>
<dbReference type="Proteomes" id="UP000008810">
    <property type="component" value="Chromosome 3"/>
</dbReference>